<dbReference type="Proteomes" id="UP001605036">
    <property type="component" value="Unassembled WGS sequence"/>
</dbReference>
<feature type="domain" description="Phosphatidylinositol transfer protein N-terminal" evidence="2">
    <location>
        <begin position="3"/>
        <end position="245"/>
    </location>
</feature>
<dbReference type="PANTHER" id="PTHR10658:SF87">
    <property type="entry name" value="PHOSPHATIDYLINOSITOL TRANSFER PROTEIN"/>
    <property type="match status" value="1"/>
</dbReference>
<gene>
    <name evidence="3" type="ORF">R1flu_027382</name>
</gene>
<dbReference type="AlphaFoldDB" id="A0ABD1XIN9"/>
<dbReference type="InterPro" id="IPR055261">
    <property type="entry name" value="PI_transfer_N"/>
</dbReference>
<name>A0ABD1XIN9_9MARC</name>
<accession>A0ABD1XIN9</accession>
<dbReference type="PANTHER" id="PTHR10658">
    <property type="entry name" value="PHOSPHATIDYLINOSITOL TRANSFER PROTEIN"/>
    <property type="match status" value="1"/>
</dbReference>
<proteinExistence type="predicted"/>
<evidence type="ECO:0000256" key="1">
    <source>
        <dbReference type="SAM" id="MobiDB-lite"/>
    </source>
</evidence>
<dbReference type="SUPFAM" id="SSF55961">
    <property type="entry name" value="Bet v1-like"/>
    <property type="match status" value="1"/>
</dbReference>
<dbReference type="InterPro" id="IPR001666">
    <property type="entry name" value="PI_transfer"/>
</dbReference>
<reference evidence="3 4" key="1">
    <citation type="submission" date="2024-09" db="EMBL/GenBank/DDBJ databases">
        <title>Chromosome-scale assembly of Riccia fluitans.</title>
        <authorList>
            <person name="Paukszto L."/>
            <person name="Sawicki J."/>
            <person name="Karawczyk K."/>
            <person name="Piernik-Szablinska J."/>
            <person name="Szczecinska M."/>
            <person name="Mazdziarz M."/>
        </authorList>
    </citation>
    <scope>NUCLEOTIDE SEQUENCE [LARGE SCALE GENOMIC DNA]</scope>
    <source>
        <strain evidence="3">Rf_01</strain>
        <tissue evidence="3">Aerial parts of the thallus</tissue>
    </source>
</reference>
<feature type="region of interest" description="Disordered" evidence="1">
    <location>
        <begin position="342"/>
        <end position="393"/>
    </location>
</feature>
<dbReference type="GO" id="GO:0005737">
    <property type="term" value="C:cytoplasm"/>
    <property type="evidence" value="ECO:0007669"/>
    <property type="project" value="UniProtKB-ARBA"/>
</dbReference>
<dbReference type="GO" id="GO:0071944">
    <property type="term" value="C:cell periphery"/>
    <property type="evidence" value="ECO:0007669"/>
    <property type="project" value="UniProtKB-ARBA"/>
</dbReference>
<dbReference type="EMBL" id="JBHFFA010000008">
    <property type="protein sequence ID" value="KAL2608809.1"/>
    <property type="molecule type" value="Genomic_DNA"/>
</dbReference>
<dbReference type="PRINTS" id="PR00391">
    <property type="entry name" value="PITRANSFER"/>
</dbReference>
<dbReference type="InterPro" id="IPR023393">
    <property type="entry name" value="START-like_dom_sf"/>
</dbReference>
<feature type="compositionally biased region" description="Low complexity" evidence="1">
    <location>
        <begin position="344"/>
        <end position="354"/>
    </location>
</feature>
<dbReference type="Pfam" id="PF02121">
    <property type="entry name" value="IP_trans"/>
    <property type="match status" value="1"/>
</dbReference>
<protein>
    <recommendedName>
        <fullName evidence="2">Phosphatidylinositol transfer protein N-terminal domain-containing protein</fullName>
    </recommendedName>
</protein>
<sequence length="523" mass="58458">MVMIYEYRIPLPFTMEEYEIAQLYMVAKYSASESTGDSGDGVEVLKNEPFEDQDRKGQYTHKVYHLASKLPSWLVSLLPKKALILEEEAWNAYPRCTTMLKCPFLGKFKLVVETNHVADRATTENALNLDAKTLKKRQVEFIDIALDQVENYVEDEDPSLFRSRKTGRGPLKEGWQKSCEPVMCAYKCVTVDVPYWGFGSRIEKFIAKNAQRKILLEGHRKCFCWLDEWFGLTMADVRRMEAETAEAMRRARAEALKRLQMESGVAGDGEEAIEDENGDLHASGAADGNSGAGGEEMVQSPNGKLASINSTKSLRRKPSMSLVGPSFSVGITTVSATDKEFLDSPKSARMSSSAPPMPSHNQLENSVTSKHTSVSYSNENSRLEKQKSQLIRAGSSESFNASHFSQNHSLSWEMQQYNTLAGDADDEASNEVSNCVDVLDRAIGWAKALSLKKGSKGSGIVTPINEVETSKPLPDRLQQEVRNHHHHHHHQSTHRQIIELVYCGGSRLKKLIINICDGNNHKL</sequence>
<keyword evidence="4" id="KW-1185">Reference proteome</keyword>
<evidence type="ECO:0000313" key="4">
    <source>
        <dbReference type="Proteomes" id="UP001605036"/>
    </source>
</evidence>
<feature type="compositionally biased region" description="Polar residues" evidence="1">
    <location>
        <begin position="360"/>
        <end position="380"/>
    </location>
</feature>
<dbReference type="FunFam" id="3.30.530.20:FF:000028">
    <property type="entry name" value="Phosphatidylinositol transfer protein 5"/>
    <property type="match status" value="1"/>
</dbReference>
<evidence type="ECO:0000313" key="3">
    <source>
        <dbReference type="EMBL" id="KAL2608809.1"/>
    </source>
</evidence>
<evidence type="ECO:0000259" key="2">
    <source>
        <dbReference type="Pfam" id="PF02121"/>
    </source>
</evidence>
<dbReference type="Gene3D" id="3.30.530.20">
    <property type="match status" value="1"/>
</dbReference>
<feature type="region of interest" description="Disordered" evidence="1">
    <location>
        <begin position="279"/>
        <end position="302"/>
    </location>
</feature>
<organism evidence="3 4">
    <name type="scientific">Riccia fluitans</name>
    <dbReference type="NCBI Taxonomy" id="41844"/>
    <lineage>
        <taxon>Eukaryota</taxon>
        <taxon>Viridiplantae</taxon>
        <taxon>Streptophyta</taxon>
        <taxon>Embryophyta</taxon>
        <taxon>Marchantiophyta</taxon>
        <taxon>Marchantiopsida</taxon>
        <taxon>Marchantiidae</taxon>
        <taxon>Marchantiales</taxon>
        <taxon>Ricciaceae</taxon>
        <taxon>Riccia</taxon>
    </lineage>
</organism>
<dbReference type="CDD" id="cd07815">
    <property type="entry name" value="SRPBCC_PITP"/>
    <property type="match status" value="1"/>
</dbReference>
<dbReference type="GO" id="GO:0008526">
    <property type="term" value="F:phosphatidylinositol transfer activity"/>
    <property type="evidence" value="ECO:0007669"/>
    <property type="project" value="UniProtKB-ARBA"/>
</dbReference>
<comment type="caution">
    <text evidence="3">The sequence shown here is derived from an EMBL/GenBank/DDBJ whole genome shotgun (WGS) entry which is preliminary data.</text>
</comment>